<dbReference type="STRING" id="59922.P9303_08701"/>
<dbReference type="GO" id="GO:1990281">
    <property type="term" value="C:efflux pump complex"/>
    <property type="evidence" value="ECO:0007669"/>
    <property type="project" value="TreeGrafter"/>
</dbReference>
<dbReference type="Gene3D" id="1.10.287.470">
    <property type="entry name" value="Helix hairpin bin"/>
    <property type="match status" value="1"/>
</dbReference>
<dbReference type="RefSeq" id="WP_011825530.1">
    <property type="nucleotide sequence ID" value="NC_008820.1"/>
</dbReference>
<sequence length="392" mass="42557">MASTKAPPISAHQEQGLVHLTQLKGAKRRRKLWIGLSAAVVLITAGSVAWRFSPQQRLGRDLSDYTVETERGSLPGIVSANGELQAKRSVNVSPKKAGLLEELYVDQGDTVKKGEVLARMDSGDYNDRLDEAKALERKEQAEYQTRKADHERRDNLYQQGAISADDASKYRRLYLTSRANLAAAQERVQQRITEGRELLIRAPFSGVITARYAEPGAFVTPTTAASATAGASSSSLVELSEGMEVNAKVPESDIGRIRIGQNASVRVDAFPEQRFMARVSEIAPRAAKTENVISFAVKLNLIKRSPQLLIGMSADVDFQTGKTAPSTLVPTVAIVTEKGKPGVLLVGQKNQPRFQAVELGTSSGSKTAILSGLNPGTRIFIDLPPWAKPKRD</sequence>
<evidence type="ECO:0000259" key="4">
    <source>
        <dbReference type="Pfam" id="PF25973"/>
    </source>
</evidence>
<evidence type="ECO:0000313" key="5">
    <source>
        <dbReference type="EMBL" id="ABM77621.1"/>
    </source>
</evidence>
<dbReference type="Gene3D" id="2.40.420.20">
    <property type="match status" value="1"/>
</dbReference>
<reference evidence="5 6" key="1">
    <citation type="journal article" date="2007" name="PLoS Genet.">
        <title>Patterns and implications of gene gain and loss in the evolution of Prochlorococcus.</title>
        <authorList>
            <person name="Kettler G.C."/>
            <person name="Martiny A.C."/>
            <person name="Huang K."/>
            <person name="Zucker J."/>
            <person name="Coleman M.L."/>
            <person name="Rodrigue S."/>
            <person name="Chen F."/>
            <person name="Lapidus A."/>
            <person name="Ferriera S."/>
            <person name="Johnson J."/>
            <person name="Steglich C."/>
            <person name="Church G.M."/>
            <person name="Richardson P."/>
            <person name="Chisholm S.W."/>
        </authorList>
    </citation>
    <scope>NUCLEOTIDE SEQUENCE [LARGE SCALE GENOMIC DNA]</scope>
    <source>
        <strain evidence="5 6">MIT 9303</strain>
    </source>
</reference>
<dbReference type="InterPro" id="IPR058647">
    <property type="entry name" value="BSH_CzcB-like"/>
</dbReference>
<dbReference type="KEGG" id="pmf:P9303_08701"/>
<comment type="similarity">
    <text evidence="1">Belongs to the membrane fusion protein (MFP) (TC 8.A.1) family.</text>
</comment>
<feature type="domain" description="CzcB-like barrel-sandwich hybrid" evidence="4">
    <location>
        <begin position="89"/>
        <end position="224"/>
    </location>
</feature>
<dbReference type="Gene3D" id="2.40.50.100">
    <property type="match status" value="1"/>
</dbReference>
<dbReference type="PANTHER" id="PTHR30469:SF33">
    <property type="entry name" value="SLR1207 PROTEIN"/>
    <property type="match status" value="1"/>
</dbReference>
<evidence type="ECO:0000256" key="2">
    <source>
        <dbReference type="SAM" id="Phobius"/>
    </source>
</evidence>
<evidence type="ECO:0000256" key="1">
    <source>
        <dbReference type="ARBA" id="ARBA00009477"/>
    </source>
</evidence>
<name>A2C811_PROM3</name>
<dbReference type="HOGENOM" id="CLU_018816_14_2_3"/>
<protein>
    <submittedName>
        <fullName evidence="5">Possible membrane fusion protein</fullName>
    </submittedName>
</protein>
<organism evidence="5 6">
    <name type="scientific">Prochlorococcus marinus (strain MIT 9303)</name>
    <dbReference type="NCBI Taxonomy" id="59922"/>
    <lineage>
        <taxon>Bacteria</taxon>
        <taxon>Bacillati</taxon>
        <taxon>Cyanobacteriota</taxon>
        <taxon>Cyanophyceae</taxon>
        <taxon>Synechococcales</taxon>
        <taxon>Prochlorococcaceae</taxon>
        <taxon>Prochlorococcus</taxon>
    </lineage>
</organism>
<dbReference type="Pfam" id="PF25973">
    <property type="entry name" value="BSH_CzcB"/>
    <property type="match status" value="1"/>
</dbReference>
<dbReference type="AlphaFoldDB" id="A2C811"/>
<gene>
    <name evidence="5" type="primary">acrA</name>
    <name evidence="5" type="ordered locus">P9303_08701</name>
</gene>
<feature type="domain" description="CusB-like beta-barrel" evidence="3">
    <location>
        <begin position="245"/>
        <end position="320"/>
    </location>
</feature>
<dbReference type="Pfam" id="PF25954">
    <property type="entry name" value="Beta-barrel_RND_2"/>
    <property type="match status" value="1"/>
</dbReference>
<proteinExistence type="inferred from homology"/>
<dbReference type="NCBIfam" id="TIGR01730">
    <property type="entry name" value="RND_mfp"/>
    <property type="match status" value="1"/>
</dbReference>
<dbReference type="SUPFAM" id="SSF111369">
    <property type="entry name" value="HlyD-like secretion proteins"/>
    <property type="match status" value="1"/>
</dbReference>
<keyword evidence="2" id="KW-0812">Transmembrane</keyword>
<dbReference type="Proteomes" id="UP000002274">
    <property type="component" value="Chromosome"/>
</dbReference>
<dbReference type="InterPro" id="IPR006143">
    <property type="entry name" value="RND_pump_MFP"/>
</dbReference>
<keyword evidence="2" id="KW-1133">Transmembrane helix</keyword>
<dbReference type="EMBL" id="CP000554">
    <property type="protein sequence ID" value="ABM77621.1"/>
    <property type="molecule type" value="Genomic_DNA"/>
</dbReference>
<dbReference type="InterPro" id="IPR058792">
    <property type="entry name" value="Beta-barrel_RND_2"/>
</dbReference>
<dbReference type="GO" id="GO:0015562">
    <property type="term" value="F:efflux transmembrane transporter activity"/>
    <property type="evidence" value="ECO:0007669"/>
    <property type="project" value="TreeGrafter"/>
</dbReference>
<evidence type="ECO:0000259" key="3">
    <source>
        <dbReference type="Pfam" id="PF25954"/>
    </source>
</evidence>
<dbReference type="PANTHER" id="PTHR30469">
    <property type="entry name" value="MULTIDRUG RESISTANCE PROTEIN MDTA"/>
    <property type="match status" value="1"/>
</dbReference>
<keyword evidence="2" id="KW-0472">Membrane</keyword>
<accession>A2C811</accession>
<feature type="transmembrane region" description="Helical" evidence="2">
    <location>
        <begin position="32"/>
        <end position="52"/>
    </location>
</feature>
<dbReference type="Gene3D" id="2.40.30.170">
    <property type="match status" value="1"/>
</dbReference>
<evidence type="ECO:0000313" key="6">
    <source>
        <dbReference type="Proteomes" id="UP000002274"/>
    </source>
</evidence>